<dbReference type="AlphaFoldDB" id="X1VI73"/>
<gene>
    <name evidence="2" type="ORF">S12H4_54926</name>
</gene>
<dbReference type="Gene3D" id="3.40.1180.10">
    <property type="entry name" value="Decaprenyl diphosphate synthase-like"/>
    <property type="match status" value="1"/>
</dbReference>
<protein>
    <recommendedName>
        <fullName evidence="3">Di-trans,poly-cis-decaprenylcistransferase</fullName>
    </recommendedName>
</protein>
<dbReference type="PANTHER" id="PTHR10291">
    <property type="entry name" value="DEHYDRODOLICHYL DIPHOSPHATE SYNTHASE FAMILY MEMBER"/>
    <property type="match status" value="1"/>
</dbReference>
<comment type="caution">
    <text evidence="2">The sequence shown here is derived from an EMBL/GenBank/DDBJ whole genome shotgun (WGS) entry which is preliminary data.</text>
</comment>
<dbReference type="SUPFAM" id="SSF64005">
    <property type="entry name" value="Undecaprenyl diphosphate synthase"/>
    <property type="match status" value="1"/>
</dbReference>
<evidence type="ECO:0000256" key="1">
    <source>
        <dbReference type="ARBA" id="ARBA00022679"/>
    </source>
</evidence>
<dbReference type="NCBIfam" id="TIGR00055">
    <property type="entry name" value="uppS"/>
    <property type="match status" value="1"/>
</dbReference>
<accession>X1VI73</accession>
<dbReference type="GO" id="GO:0016094">
    <property type="term" value="P:polyprenol biosynthetic process"/>
    <property type="evidence" value="ECO:0007669"/>
    <property type="project" value="TreeGrafter"/>
</dbReference>
<dbReference type="CDD" id="cd00475">
    <property type="entry name" value="Cis_IPPS"/>
    <property type="match status" value="1"/>
</dbReference>
<sequence length="126" mass="14579">MDLRHVAIIPDGNRRWAKKHGLPAFEGHRRGAEAMRNIVTYLISQKMEYLTFWGFSTDNWKRSQNEISAIFEILAVQIEKDTPWLHNQGVRLRYIGRIDELPEFLQVAINQAGKLTKDNAGMTLTL</sequence>
<dbReference type="Pfam" id="PF01255">
    <property type="entry name" value="Prenyltransf"/>
    <property type="match status" value="1"/>
</dbReference>
<feature type="non-terminal residue" evidence="2">
    <location>
        <position position="126"/>
    </location>
</feature>
<dbReference type="InterPro" id="IPR036424">
    <property type="entry name" value="UPP_synth-like_sf"/>
</dbReference>
<dbReference type="PANTHER" id="PTHR10291:SF0">
    <property type="entry name" value="DEHYDRODOLICHYL DIPHOSPHATE SYNTHASE 2"/>
    <property type="match status" value="1"/>
</dbReference>
<dbReference type="InterPro" id="IPR001441">
    <property type="entry name" value="UPP_synth-like"/>
</dbReference>
<evidence type="ECO:0000313" key="2">
    <source>
        <dbReference type="EMBL" id="GAJ18302.1"/>
    </source>
</evidence>
<evidence type="ECO:0008006" key="3">
    <source>
        <dbReference type="Google" id="ProtNLM"/>
    </source>
</evidence>
<keyword evidence="1" id="KW-0808">Transferase</keyword>
<proteinExistence type="predicted"/>
<organism evidence="2">
    <name type="scientific">marine sediment metagenome</name>
    <dbReference type="NCBI Taxonomy" id="412755"/>
    <lineage>
        <taxon>unclassified sequences</taxon>
        <taxon>metagenomes</taxon>
        <taxon>ecological metagenomes</taxon>
    </lineage>
</organism>
<dbReference type="EMBL" id="BARW01035168">
    <property type="protein sequence ID" value="GAJ18302.1"/>
    <property type="molecule type" value="Genomic_DNA"/>
</dbReference>
<reference evidence="2" key="1">
    <citation type="journal article" date="2014" name="Front. Microbiol.">
        <title>High frequency of phylogenetically diverse reductive dehalogenase-homologous genes in deep subseafloor sedimentary metagenomes.</title>
        <authorList>
            <person name="Kawai M."/>
            <person name="Futagami T."/>
            <person name="Toyoda A."/>
            <person name="Takaki Y."/>
            <person name="Nishi S."/>
            <person name="Hori S."/>
            <person name="Arai W."/>
            <person name="Tsubouchi T."/>
            <person name="Morono Y."/>
            <person name="Uchiyama I."/>
            <person name="Ito T."/>
            <person name="Fujiyama A."/>
            <person name="Inagaki F."/>
            <person name="Takami H."/>
        </authorList>
    </citation>
    <scope>NUCLEOTIDE SEQUENCE</scope>
    <source>
        <strain evidence="2">Expedition CK06-06</strain>
    </source>
</reference>
<name>X1VI73_9ZZZZ</name>
<dbReference type="GO" id="GO:0045547">
    <property type="term" value="F:ditrans,polycis-polyprenyl diphosphate synthase [(2E,6E)-farnesyl diphosphate specific] activity"/>
    <property type="evidence" value="ECO:0007669"/>
    <property type="project" value="TreeGrafter"/>
</dbReference>